<dbReference type="KEGG" id="dps:DP1402"/>
<dbReference type="AlphaFoldDB" id="Q6ANE3"/>
<dbReference type="Proteomes" id="UP000000602">
    <property type="component" value="Chromosome"/>
</dbReference>
<dbReference type="HOGENOM" id="CLU_2394954_0_0_7"/>
<protein>
    <submittedName>
        <fullName evidence="1">Uncharacterized protein</fullName>
    </submittedName>
</protein>
<keyword evidence="2" id="KW-1185">Reference proteome</keyword>
<accession>Q6ANE3</accession>
<name>Q6ANE3_DESPS</name>
<organism evidence="1 2">
    <name type="scientific">Desulfotalea psychrophila (strain LSv54 / DSM 12343)</name>
    <dbReference type="NCBI Taxonomy" id="177439"/>
    <lineage>
        <taxon>Bacteria</taxon>
        <taxon>Pseudomonadati</taxon>
        <taxon>Thermodesulfobacteriota</taxon>
        <taxon>Desulfobulbia</taxon>
        <taxon>Desulfobulbales</taxon>
        <taxon>Desulfocapsaceae</taxon>
        <taxon>Desulfotalea</taxon>
    </lineage>
</organism>
<evidence type="ECO:0000313" key="2">
    <source>
        <dbReference type="Proteomes" id="UP000000602"/>
    </source>
</evidence>
<reference evidence="2" key="1">
    <citation type="journal article" date="2004" name="Environ. Microbiol.">
        <title>The genome of Desulfotalea psychrophila, a sulfate-reducing bacterium from permanently cold Arctic sediments.</title>
        <authorList>
            <person name="Rabus R."/>
            <person name="Ruepp A."/>
            <person name="Frickey T."/>
            <person name="Rattei T."/>
            <person name="Fartmann B."/>
            <person name="Stark M."/>
            <person name="Bauer M."/>
            <person name="Zibat A."/>
            <person name="Lombardot T."/>
            <person name="Becker I."/>
            <person name="Amann J."/>
            <person name="Gellner K."/>
            <person name="Teeling H."/>
            <person name="Leuschner W.D."/>
            <person name="Gloeckner F.-O."/>
            <person name="Lupas A.N."/>
            <person name="Amann R."/>
            <person name="Klenk H.-P."/>
        </authorList>
    </citation>
    <scope>NUCLEOTIDE SEQUENCE [LARGE SCALE GENOMIC DNA]</scope>
    <source>
        <strain evidence="2">DSM 12343 / LSv54</strain>
    </source>
</reference>
<evidence type="ECO:0000313" key="1">
    <source>
        <dbReference type="EMBL" id="CAG36131.1"/>
    </source>
</evidence>
<gene>
    <name evidence="1" type="ordered locus">DP1402</name>
</gene>
<proteinExistence type="predicted"/>
<sequence>MSNFFICLLFASTTTQTQTLSDKVISIADGDTITVLDGSKRQHKIRLCQAVHPLGRQDSPAASKIMPCPGSYPLASIHFFLTLFVLFTCPAPE</sequence>
<dbReference type="EMBL" id="CR522870">
    <property type="protein sequence ID" value="CAG36131.1"/>
    <property type="molecule type" value="Genomic_DNA"/>
</dbReference>